<sequence length="199" mass="21176">MAVGLLPVFMVTWGVAAITNTFNVLSHRDTTTANAAPRRALFMVDPADQSQDLQADDQQQLIGGTAWPRTGLQVAASPEAANDTALFRHEKWGARDLVGFLGGYLGVNQYGDNNKRDSNANGIMGGNFSVADNTTTPAVTGQWISVDETAAPHKQAAFHLLAGMLAMEMEQGAGSLERILDGIAKVFEEVVAKNVTGKC</sequence>
<organism evidence="2 3">
    <name type="scientific">Oleoguttula mirabilis</name>
    <dbReference type="NCBI Taxonomy" id="1507867"/>
    <lineage>
        <taxon>Eukaryota</taxon>
        <taxon>Fungi</taxon>
        <taxon>Dikarya</taxon>
        <taxon>Ascomycota</taxon>
        <taxon>Pezizomycotina</taxon>
        <taxon>Dothideomycetes</taxon>
        <taxon>Dothideomycetidae</taxon>
        <taxon>Mycosphaerellales</taxon>
        <taxon>Teratosphaeriaceae</taxon>
        <taxon>Oleoguttula</taxon>
    </lineage>
</organism>
<comment type="caution">
    <text evidence="2">The sequence shown here is derived from an EMBL/GenBank/DDBJ whole genome shotgun (WGS) entry which is preliminary data.</text>
</comment>
<keyword evidence="1" id="KW-0732">Signal</keyword>
<gene>
    <name evidence="2" type="ORF">LTR36_009873</name>
</gene>
<proteinExistence type="predicted"/>
<evidence type="ECO:0000313" key="2">
    <source>
        <dbReference type="EMBL" id="KAK4540057.1"/>
    </source>
</evidence>
<dbReference type="EMBL" id="JAVFHQ010000076">
    <property type="protein sequence ID" value="KAK4540057.1"/>
    <property type="molecule type" value="Genomic_DNA"/>
</dbReference>
<dbReference type="AlphaFoldDB" id="A0AAV9J504"/>
<name>A0AAV9J504_9PEZI</name>
<accession>A0AAV9J504</accession>
<feature type="chain" id="PRO_5043575149" evidence="1">
    <location>
        <begin position="18"/>
        <end position="199"/>
    </location>
</feature>
<protein>
    <submittedName>
        <fullName evidence="2">Uncharacterized protein</fullName>
    </submittedName>
</protein>
<keyword evidence="3" id="KW-1185">Reference proteome</keyword>
<evidence type="ECO:0000256" key="1">
    <source>
        <dbReference type="SAM" id="SignalP"/>
    </source>
</evidence>
<reference evidence="2 3" key="1">
    <citation type="submission" date="2021-11" db="EMBL/GenBank/DDBJ databases">
        <title>Black yeast isolated from Biological Soil Crust.</title>
        <authorList>
            <person name="Kurbessoian T."/>
        </authorList>
    </citation>
    <scope>NUCLEOTIDE SEQUENCE [LARGE SCALE GENOMIC DNA]</scope>
    <source>
        <strain evidence="2 3">CCFEE 5522</strain>
    </source>
</reference>
<feature type="signal peptide" evidence="1">
    <location>
        <begin position="1"/>
        <end position="17"/>
    </location>
</feature>
<dbReference type="Proteomes" id="UP001324427">
    <property type="component" value="Unassembled WGS sequence"/>
</dbReference>
<evidence type="ECO:0000313" key="3">
    <source>
        <dbReference type="Proteomes" id="UP001324427"/>
    </source>
</evidence>